<name>A0ABQ9YE20_9EUKA</name>
<proteinExistence type="predicted"/>
<evidence type="ECO:0000313" key="1">
    <source>
        <dbReference type="EMBL" id="KAK2962020.1"/>
    </source>
</evidence>
<accession>A0ABQ9YE20</accession>
<sequence length="194" mass="21579">MQVHKSVKIMAWSDRGDRANEMELAGKRPDVKQIFHNSDVSTREAVVDEQRQIVMASDDTAAEETTTSEIAVSRIRASSNQAGDGKWARFGRRLDAPLEQKLDLKWTSCASKTDAMSVSSTQSTFESRPAEIGRIGEGSDWRYLLVLSADPPNEEIEQLQPVASTKLVVRAKITSFGRREVISREGGMNPSVRR</sequence>
<comment type="caution">
    <text evidence="1">The sequence shown here is derived from an EMBL/GenBank/DDBJ whole genome shotgun (WGS) entry which is preliminary data.</text>
</comment>
<organism evidence="1 2">
    <name type="scientific">Blattamonas nauphoetae</name>
    <dbReference type="NCBI Taxonomy" id="2049346"/>
    <lineage>
        <taxon>Eukaryota</taxon>
        <taxon>Metamonada</taxon>
        <taxon>Preaxostyla</taxon>
        <taxon>Oxymonadida</taxon>
        <taxon>Blattamonas</taxon>
    </lineage>
</organism>
<dbReference type="EMBL" id="JARBJD010000013">
    <property type="protein sequence ID" value="KAK2962020.1"/>
    <property type="molecule type" value="Genomic_DNA"/>
</dbReference>
<keyword evidence="2" id="KW-1185">Reference proteome</keyword>
<dbReference type="Proteomes" id="UP001281761">
    <property type="component" value="Unassembled WGS sequence"/>
</dbReference>
<protein>
    <submittedName>
        <fullName evidence="1">Uncharacterized protein</fullName>
    </submittedName>
</protein>
<reference evidence="1 2" key="1">
    <citation type="journal article" date="2022" name="bioRxiv">
        <title>Genomics of Preaxostyla Flagellates Illuminates Evolutionary Transitions and the Path Towards Mitochondrial Loss.</title>
        <authorList>
            <person name="Novak L.V.F."/>
            <person name="Treitli S.C."/>
            <person name="Pyrih J."/>
            <person name="Halakuc P."/>
            <person name="Pipaliya S.V."/>
            <person name="Vacek V."/>
            <person name="Brzon O."/>
            <person name="Soukal P."/>
            <person name="Eme L."/>
            <person name="Dacks J.B."/>
            <person name="Karnkowska A."/>
            <person name="Elias M."/>
            <person name="Hampl V."/>
        </authorList>
    </citation>
    <scope>NUCLEOTIDE SEQUENCE [LARGE SCALE GENOMIC DNA]</scope>
    <source>
        <strain evidence="1">NAU3</strain>
        <tissue evidence="1">Gut</tissue>
    </source>
</reference>
<evidence type="ECO:0000313" key="2">
    <source>
        <dbReference type="Proteomes" id="UP001281761"/>
    </source>
</evidence>
<gene>
    <name evidence="1" type="ORF">BLNAU_3076</name>
</gene>